<keyword evidence="8" id="KW-1185">Reference proteome</keyword>
<dbReference type="Proteomes" id="UP001193035">
    <property type="component" value="Unassembled WGS sequence"/>
</dbReference>
<gene>
    <name evidence="7" type="ORF">FGK63_05205</name>
</gene>
<feature type="transmembrane region" description="Helical" evidence="5">
    <location>
        <begin position="33"/>
        <end position="51"/>
    </location>
</feature>
<evidence type="ECO:0000313" key="7">
    <source>
        <dbReference type="EMBL" id="TMV08528.1"/>
    </source>
</evidence>
<dbReference type="RefSeq" id="WP_138840559.1">
    <property type="nucleotide sequence ID" value="NZ_VCPD01000002.1"/>
</dbReference>
<evidence type="ECO:0000256" key="1">
    <source>
        <dbReference type="ARBA" id="ARBA00004141"/>
    </source>
</evidence>
<evidence type="ECO:0000256" key="3">
    <source>
        <dbReference type="ARBA" id="ARBA00022989"/>
    </source>
</evidence>
<keyword evidence="4 5" id="KW-0472">Membrane</keyword>
<comment type="caution">
    <text evidence="7">The sequence shown here is derived from an EMBL/GenBank/DDBJ whole genome shotgun (WGS) entry which is preliminary data.</text>
</comment>
<comment type="subcellular location">
    <subcellularLocation>
        <location evidence="1">Membrane</location>
        <topology evidence="1">Multi-pass membrane protein</topology>
    </subcellularLocation>
</comment>
<feature type="transmembrane region" description="Helical" evidence="5">
    <location>
        <begin position="164"/>
        <end position="187"/>
    </location>
</feature>
<dbReference type="EMBL" id="VCPD01000002">
    <property type="protein sequence ID" value="TMV08528.1"/>
    <property type="molecule type" value="Genomic_DNA"/>
</dbReference>
<evidence type="ECO:0000256" key="2">
    <source>
        <dbReference type="ARBA" id="ARBA00022692"/>
    </source>
</evidence>
<evidence type="ECO:0000256" key="5">
    <source>
        <dbReference type="SAM" id="Phobius"/>
    </source>
</evidence>
<feature type="transmembrane region" description="Helical" evidence="5">
    <location>
        <begin position="71"/>
        <end position="92"/>
    </location>
</feature>
<evidence type="ECO:0000313" key="8">
    <source>
        <dbReference type="Proteomes" id="UP001193035"/>
    </source>
</evidence>
<name>A0ABY2WZW2_9RHOB</name>
<proteinExistence type="predicted"/>
<dbReference type="Pfam" id="PF04893">
    <property type="entry name" value="Yip1"/>
    <property type="match status" value="1"/>
</dbReference>
<keyword evidence="2 5" id="KW-0812">Transmembrane</keyword>
<feature type="transmembrane region" description="Helical" evidence="5">
    <location>
        <begin position="104"/>
        <end position="125"/>
    </location>
</feature>
<evidence type="ECO:0000259" key="6">
    <source>
        <dbReference type="Pfam" id="PF04893"/>
    </source>
</evidence>
<accession>A0ABY2WZW2</accession>
<sequence>MNPAFWRDLAVTTIKDPAQAARRLMALGLGREVLWLGLALAVVLNTLLQAASNLLLPVIGVETQGIVPSLIAYSAIVGGGLIVTILAFYHVGRALGGTGSFNDVMILMVWMQFLKVAVQAAGLILVLTIPILSALLAFAAFLIGIYISVHFIDQAHRLNSLSRAAGVLIASVLAIAVVSFILLSLVGGPIPGSVSHV</sequence>
<feature type="transmembrane region" description="Helical" evidence="5">
    <location>
        <begin position="131"/>
        <end position="152"/>
    </location>
</feature>
<reference evidence="7 8" key="1">
    <citation type="submission" date="2019-05" db="EMBL/GenBank/DDBJ databases">
        <title>Ruegeria sp. nov., isolated from tidal flat.</title>
        <authorList>
            <person name="Kim W."/>
        </authorList>
    </citation>
    <scope>NUCLEOTIDE SEQUENCE [LARGE SCALE GENOMIC DNA]</scope>
    <source>
        <strain evidence="7 8">CAU 1488</strain>
    </source>
</reference>
<protein>
    <submittedName>
        <fullName evidence="7">YIP1 family protein</fullName>
    </submittedName>
</protein>
<evidence type="ECO:0000256" key="4">
    <source>
        <dbReference type="ARBA" id="ARBA00023136"/>
    </source>
</evidence>
<feature type="domain" description="Yip1" evidence="6">
    <location>
        <begin position="13"/>
        <end position="180"/>
    </location>
</feature>
<keyword evidence="3 5" id="KW-1133">Transmembrane helix</keyword>
<organism evidence="7 8">
    <name type="scientific">Ruegeria sediminis</name>
    <dbReference type="NCBI Taxonomy" id="2583820"/>
    <lineage>
        <taxon>Bacteria</taxon>
        <taxon>Pseudomonadati</taxon>
        <taxon>Pseudomonadota</taxon>
        <taxon>Alphaproteobacteria</taxon>
        <taxon>Rhodobacterales</taxon>
        <taxon>Roseobacteraceae</taxon>
        <taxon>Ruegeria</taxon>
    </lineage>
</organism>
<dbReference type="InterPro" id="IPR006977">
    <property type="entry name" value="Yip1_dom"/>
</dbReference>